<dbReference type="AlphaFoldDB" id="A0A502GUJ7"/>
<proteinExistence type="predicted"/>
<protein>
    <submittedName>
        <fullName evidence="2">Phospholipase</fullName>
    </submittedName>
</protein>
<dbReference type="EMBL" id="RCYZ01000004">
    <property type="protein sequence ID" value="TPG65909.1"/>
    <property type="molecule type" value="Genomic_DNA"/>
</dbReference>
<evidence type="ECO:0000313" key="2">
    <source>
        <dbReference type="EMBL" id="TPG65909.1"/>
    </source>
</evidence>
<accession>A0A502GUJ7</accession>
<dbReference type="RefSeq" id="WP_140466561.1">
    <property type="nucleotide sequence ID" value="NZ_RCYZ01000004.1"/>
</dbReference>
<feature type="domain" description="Serine hydrolase" evidence="1">
    <location>
        <begin position="78"/>
        <end position="205"/>
    </location>
</feature>
<dbReference type="InterPro" id="IPR005645">
    <property type="entry name" value="FSH-like_dom"/>
</dbReference>
<dbReference type="InterPro" id="IPR029058">
    <property type="entry name" value="AB_hydrolase_fold"/>
</dbReference>
<dbReference type="Pfam" id="PF03959">
    <property type="entry name" value="FSH1"/>
    <property type="match status" value="1"/>
</dbReference>
<keyword evidence="3" id="KW-1185">Reference proteome</keyword>
<evidence type="ECO:0000313" key="3">
    <source>
        <dbReference type="Proteomes" id="UP000317646"/>
    </source>
</evidence>
<comment type="caution">
    <text evidence="2">The sequence shown here is derived from an EMBL/GenBank/DDBJ whole genome shotgun (WGS) entry which is preliminary data.</text>
</comment>
<dbReference type="OrthoDB" id="595091at2"/>
<dbReference type="SUPFAM" id="SSF53474">
    <property type="entry name" value="alpha/beta-Hydrolases"/>
    <property type="match status" value="1"/>
</dbReference>
<dbReference type="Proteomes" id="UP000317646">
    <property type="component" value="Unassembled WGS sequence"/>
</dbReference>
<sequence length="220" mass="23738">MSTEHHLVVPRTARYQQLGTPSAATRRVWFVCHGYGQLAAYFIRHFAALAAADPGLVVVAPEGLSRFYLHGHAGRVGASWMTRDDRQHEIDDQLTFLNQLASHVLGRCPAGVPVTVLGFSQGTATAGRWLVGAPFRPAHLVLWAGAFPPDTNPAATDQLIQNLPITLVIGEHDEYLTPAAVAEQQAHLQQLGALVAVYTFAGGHTLNQEVIAQLGHTETS</sequence>
<organism evidence="2 3">
    <name type="scientific">Hymenobacter nivis</name>
    <dbReference type="NCBI Taxonomy" id="1850093"/>
    <lineage>
        <taxon>Bacteria</taxon>
        <taxon>Pseudomonadati</taxon>
        <taxon>Bacteroidota</taxon>
        <taxon>Cytophagia</taxon>
        <taxon>Cytophagales</taxon>
        <taxon>Hymenobacteraceae</taxon>
        <taxon>Hymenobacter</taxon>
    </lineage>
</organism>
<reference evidence="2 3" key="1">
    <citation type="journal article" date="2019" name="Environ. Microbiol.">
        <title>Species interactions and distinct microbial communities in high Arctic permafrost affected cryosols are associated with the CH4 and CO2 gas fluxes.</title>
        <authorList>
            <person name="Altshuler I."/>
            <person name="Hamel J."/>
            <person name="Turney S."/>
            <person name="Magnuson E."/>
            <person name="Levesque R."/>
            <person name="Greer C."/>
            <person name="Whyte L.G."/>
        </authorList>
    </citation>
    <scope>NUCLEOTIDE SEQUENCE [LARGE SCALE GENOMIC DNA]</scope>
    <source>
        <strain evidence="2 3">S9.2P</strain>
    </source>
</reference>
<dbReference type="Gene3D" id="3.40.50.1820">
    <property type="entry name" value="alpha/beta hydrolase"/>
    <property type="match status" value="1"/>
</dbReference>
<name>A0A502GUJ7_9BACT</name>
<evidence type="ECO:0000259" key="1">
    <source>
        <dbReference type="Pfam" id="PF03959"/>
    </source>
</evidence>
<gene>
    <name evidence="2" type="ORF">EAH73_10985</name>
</gene>